<evidence type="ECO:0000256" key="1">
    <source>
        <dbReference type="ARBA" id="ARBA00004651"/>
    </source>
</evidence>
<feature type="transmembrane region" description="Helical" evidence="7">
    <location>
        <begin position="56"/>
        <end position="77"/>
    </location>
</feature>
<dbReference type="SMART" id="SM00382">
    <property type="entry name" value="AAA"/>
    <property type="match status" value="1"/>
</dbReference>
<dbReference type="Proteomes" id="UP001314796">
    <property type="component" value="Unassembled WGS sequence"/>
</dbReference>
<dbReference type="PROSITE" id="PS50929">
    <property type="entry name" value="ABC_TM1F"/>
    <property type="match status" value="1"/>
</dbReference>
<dbReference type="InterPro" id="IPR003439">
    <property type="entry name" value="ABC_transporter-like_ATP-bd"/>
</dbReference>
<feature type="transmembrane region" description="Helical" evidence="7">
    <location>
        <begin position="130"/>
        <end position="152"/>
    </location>
</feature>
<evidence type="ECO:0000256" key="7">
    <source>
        <dbReference type="SAM" id="Phobius"/>
    </source>
</evidence>
<dbReference type="RefSeq" id="WP_204401471.1">
    <property type="nucleotide sequence ID" value="NZ_JAFBEE010000007.1"/>
</dbReference>
<gene>
    <name evidence="10" type="ORF">JOC73_001374</name>
</gene>
<dbReference type="InterPro" id="IPR039421">
    <property type="entry name" value="Type_1_exporter"/>
</dbReference>
<protein>
    <submittedName>
        <fullName evidence="10">ATP-binding cassette subfamily B protein</fullName>
    </submittedName>
</protein>
<proteinExistence type="predicted"/>
<keyword evidence="5 7" id="KW-1133">Transmembrane helix</keyword>
<dbReference type="InterPro" id="IPR036640">
    <property type="entry name" value="ABC1_TM_sf"/>
</dbReference>
<dbReference type="GO" id="GO:0005524">
    <property type="term" value="F:ATP binding"/>
    <property type="evidence" value="ECO:0007669"/>
    <property type="project" value="UniProtKB-KW"/>
</dbReference>
<comment type="caution">
    <text evidence="10">The sequence shown here is derived from an EMBL/GenBank/DDBJ whole genome shotgun (WGS) entry which is preliminary data.</text>
</comment>
<dbReference type="InterPro" id="IPR003593">
    <property type="entry name" value="AAA+_ATPase"/>
</dbReference>
<dbReference type="SUPFAM" id="SSF90123">
    <property type="entry name" value="ABC transporter transmembrane region"/>
    <property type="match status" value="1"/>
</dbReference>
<evidence type="ECO:0000259" key="9">
    <source>
        <dbReference type="PROSITE" id="PS50929"/>
    </source>
</evidence>
<feature type="transmembrane region" description="Helical" evidence="7">
    <location>
        <begin position="16"/>
        <end position="36"/>
    </location>
</feature>
<dbReference type="InterPro" id="IPR027417">
    <property type="entry name" value="P-loop_NTPase"/>
</dbReference>
<dbReference type="Gene3D" id="3.40.50.300">
    <property type="entry name" value="P-loop containing nucleotide triphosphate hydrolases"/>
    <property type="match status" value="1"/>
</dbReference>
<feature type="domain" description="ABC transporter" evidence="8">
    <location>
        <begin position="337"/>
        <end position="572"/>
    </location>
</feature>
<dbReference type="PANTHER" id="PTHR43394:SF1">
    <property type="entry name" value="ATP-BINDING CASSETTE SUB-FAMILY B MEMBER 10, MITOCHONDRIAL"/>
    <property type="match status" value="1"/>
</dbReference>
<keyword evidence="6 7" id="KW-0472">Membrane</keyword>
<keyword evidence="2 7" id="KW-0812">Transmembrane</keyword>
<sequence>MGHFASLKYFFKKNKWYYFWGIFWLILVDLAQLLVPEVLRRFTDQLQAKTLTTRDIYLYGIYILLIGFAIFLFRFLWRIFIMGASRRLEYELRNKLFSHLLKLSTNYYTHHKTGDLMAHATNDINAVRMALGMGIVMLTDATFITVVAITMMARTTDYRLTLLALLPLPVLALAIGRFGKVIHKRFKDVQEAFASMTDTVQENFSGIRVVKSFVQEEEEISKFDAKNENLFEKNMKLVKLYGLFHPFIQYVSALSFIIVIGYGGMLVIYGDISLGDFIAFNSYLSLLVWPIMAVGWLINVMQRGTASMARLNKIFDEAPEITEADAPIKLDYFQGNIEFQQISFKYPNSSVNALEDFSVKISAGKSLGVIGKTGSGKTTIATLLLRLYDVDTGQILLDGKPIKNLELEDLRRNIGYVDQDSFLFSTTLAENIAFGVDSFQQWEVERVAKMAEVHDNIMSFPEQYKTFVGERGVTLSGGQKQRTSIARAIMKNPQVLILDDSLSAVDTDTEERILNNLKTEMKGKTSIIIAHRISTIKECDEIIVLENGQIIEQGTHDALLQNQKSYYELYQKQLLEDKIANEE</sequence>
<feature type="domain" description="ABC transmembrane type-1" evidence="9">
    <location>
        <begin position="19"/>
        <end position="303"/>
    </location>
</feature>
<dbReference type="InterPro" id="IPR011527">
    <property type="entry name" value="ABC1_TM_dom"/>
</dbReference>
<reference evidence="10 11" key="1">
    <citation type="submission" date="2021-01" db="EMBL/GenBank/DDBJ databases">
        <title>Genomic Encyclopedia of Type Strains, Phase IV (KMG-IV): sequencing the most valuable type-strain genomes for metagenomic binning, comparative biology and taxonomic classification.</title>
        <authorList>
            <person name="Goeker M."/>
        </authorList>
    </citation>
    <scope>NUCLEOTIDE SEQUENCE [LARGE SCALE GENOMIC DNA]</scope>
    <source>
        <strain evidence="10 11">DSM 25890</strain>
    </source>
</reference>
<organism evidence="10 11">
    <name type="scientific">Alkaliphilus hydrothermalis</name>
    <dbReference type="NCBI Taxonomy" id="1482730"/>
    <lineage>
        <taxon>Bacteria</taxon>
        <taxon>Bacillati</taxon>
        <taxon>Bacillota</taxon>
        <taxon>Clostridia</taxon>
        <taxon>Peptostreptococcales</taxon>
        <taxon>Natronincolaceae</taxon>
        <taxon>Alkaliphilus</taxon>
    </lineage>
</organism>
<dbReference type="PROSITE" id="PS50893">
    <property type="entry name" value="ABC_TRANSPORTER_2"/>
    <property type="match status" value="1"/>
</dbReference>
<keyword evidence="11" id="KW-1185">Reference proteome</keyword>
<feature type="transmembrane region" description="Helical" evidence="7">
    <location>
        <begin position="247"/>
        <end position="270"/>
    </location>
</feature>
<dbReference type="EMBL" id="JAFBEE010000007">
    <property type="protein sequence ID" value="MBM7614855.1"/>
    <property type="molecule type" value="Genomic_DNA"/>
</dbReference>
<evidence type="ECO:0000259" key="8">
    <source>
        <dbReference type="PROSITE" id="PS50893"/>
    </source>
</evidence>
<evidence type="ECO:0000256" key="5">
    <source>
        <dbReference type="ARBA" id="ARBA00022989"/>
    </source>
</evidence>
<feature type="transmembrane region" description="Helical" evidence="7">
    <location>
        <begin position="282"/>
        <end position="301"/>
    </location>
</feature>
<evidence type="ECO:0000313" key="11">
    <source>
        <dbReference type="Proteomes" id="UP001314796"/>
    </source>
</evidence>
<dbReference type="Pfam" id="PF00005">
    <property type="entry name" value="ABC_tran"/>
    <property type="match status" value="1"/>
</dbReference>
<accession>A0ABS2NPI4</accession>
<dbReference type="Gene3D" id="1.20.1560.10">
    <property type="entry name" value="ABC transporter type 1, transmembrane domain"/>
    <property type="match status" value="1"/>
</dbReference>
<evidence type="ECO:0000256" key="2">
    <source>
        <dbReference type="ARBA" id="ARBA00022692"/>
    </source>
</evidence>
<evidence type="ECO:0000256" key="4">
    <source>
        <dbReference type="ARBA" id="ARBA00022840"/>
    </source>
</evidence>
<dbReference type="SUPFAM" id="SSF52540">
    <property type="entry name" value="P-loop containing nucleoside triphosphate hydrolases"/>
    <property type="match status" value="1"/>
</dbReference>
<evidence type="ECO:0000256" key="6">
    <source>
        <dbReference type="ARBA" id="ARBA00023136"/>
    </source>
</evidence>
<dbReference type="CDD" id="cd18541">
    <property type="entry name" value="ABC_6TM_TmrB_like"/>
    <property type="match status" value="1"/>
</dbReference>
<dbReference type="PANTHER" id="PTHR43394">
    <property type="entry name" value="ATP-DEPENDENT PERMEASE MDL1, MITOCHONDRIAL"/>
    <property type="match status" value="1"/>
</dbReference>
<comment type="subcellular location">
    <subcellularLocation>
        <location evidence="1">Cell membrane</location>
        <topology evidence="1">Multi-pass membrane protein</topology>
    </subcellularLocation>
</comment>
<evidence type="ECO:0000313" key="10">
    <source>
        <dbReference type="EMBL" id="MBM7614855.1"/>
    </source>
</evidence>
<dbReference type="Pfam" id="PF00664">
    <property type="entry name" value="ABC_membrane"/>
    <property type="match status" value="1"/>
</dbReference>
<evidence type="ECO:0000256" key="3">
    <source>
        <dbReference type="ARBA" id="ARBA00022741"/>
    </source>
</evidence>
<feature type="transmembrane region" description="Helical" evidence="7">
    <location>
        <begin position="158"/>
        <end position="178"/>
    </location>
</feature>
<keyword evidence="3" id="KW-0547">Nucleotide-binding</keyword>
<name>A0ABS2NPI4_9FIRM</name>
<keyword evidence="4 10" id="KW-0067">ATP-binding</keyword>